<keyword evidence="2" id="KW-1185">Reference proteome</keyword>
<dbReference type="EMBL" id="CM020619">
    <property type="protein sequence ID" value="KAK1864636.1"/>
    <property type="molecule type" value="Genomic_DNA"/>
</dbReference>
<proteinExistence type="predicted"/>
<name>A0ACC3C4G1_PYRYE</name>
<evidence type="ECO:0000313" key="2">
    <source>
        <dbReference type="Proteomes" id="UP000798662"/>
    </source>
</evidence>
<evidence type="ECO:0000313" key="1">
    <source>
        <dbReference type="EMBL" id="KAK1864636.1"/>
    </source>
</evidence>
<accession>A0ACC3C4G1</accession>
<sequence>MAPGPVLPRTTDPLLICTDSSAPPKWNTILTRIRARGEVYPLQAPEYEGIAVDALLAANKKYKKHPFVVIADEESMKSADRAVLVVWAEKGGKAGDPERGDSFRCAPAAVPAVEKKLEEEGKKAWAALAEGVGGDGIYRG</sequence>
<dbReference type="Proteomes" id="UP000798662">
    <property type="component" value="Chromosome 2"/>
</dbReference>
<comment type="caution">
    <text evidence="1">The sequence shown here is derived from an EMBL/GenBank/DDBJ whole genome shotgun (WGS) entry which is preliminary data.</text>
</comment>
<organism evidence="1 2">
    <name type="scientific">Pyropia yezoensis</name>
    <name type="common">Susabi-nori</name>
    <name type="synonym">Porphyra yezoensis</name>
    <dbReference type="NCBI Taxonomy" id="2788"/>
    <lineage>
        <taxon>Eukaryota</taxon>
        <taxon>Rhodophyta</taxon>
        <taxon>Bangiophyceae</taxon>
        <taxon>Bangiales</taxon>
        <taxon>Bangiaceae</taxon>
        <taxon>Pyropia</taxon>
    </lineage>
</organism>
<reference evidence="1" key="1">
    <citation type="submission" date="2019-11" db="EMBL/GenBank/DDBJ databases">
        <title>Nori genome reveals adaptations in red seaweeds to the harsh intertidal environment.</title>
        <authorList>
            <person name="Wang D."/>
            <person name="Mao Y."/>
        </authorList>
    </citation>
    <scope>NUCLEOTIDE SEQUENCE</scope>
    <source>
        <tissue evidence="1">Gametophyte</tissue>
    </source>
</reference>
<gene>
    <name evidence="1" type="ORF">I4F81_007180</name>
</gene>
<protein>
    <submittedName>
        <fullName evidence="1">Uncharacterized protein</fullName>
    </submittedName>
</protein>